<keyword evidence="21" id="KW-1185">Reference proteome</keyword>
<dbReference type="FunFam" id="3.40.190.10:FF:000103">
    <property type="entry name" value="Glutamate receptor"/>
    <property type="match status" value="1"/>
</dbReference>
<feature type="domain" description="Ionotropic glutamate receptor C-terminal" evidence="19">
    <location>
        <begin position="473"/>
        <end position="817"/>
    </location>
</feature>
<dbReference type="Gene3D" id="3.40.190.10">
    <property type="entry name" value="Periplasmic binding protein-like II"/>
    <property type="match status" value="2"/>
</dbReference>
<dbReference type="AlphaFoldDB" id="A0A822XJH6"/>
<evidence type="ECO:0000256" key="6">
    <source>
        <dbReference type="ARBA" id="ARBA00022729"/>
    </source>
</evidence>
<keyword evidence="10 15" id="KW-0675">Receptor</keyword>
<evidence type="ECO:0000313" key="21">
    <source>
        <dbReference type="Proteomes" id="UP000607653"/>
    </source>
</evidence>
<dbReference type="GO" id="GO:0004930">
    <property type="term" value="F:G protein-coupled receptor activity"/>
    <property type="evidence" value="ECO:0007669"/>
    <property type="project" value="InterPro"/>
</dbReference>
<feature type="transmembrane region" description="Helical" evidence="17">
    <location>
        <begin position="653"/>
        <end position="674"/>
    </location>
</feature>
<proteinExistence type="inferred from homology"/>
<dbReference type="InterPro" id="IPR001320">
    <property type="entry name" value="Iontro_rcpt_C"/>
</dbReference>
<feature type="transmembrane region" description="Helical" evidence="17">
    <location>
        <begin position="598"/>
        <end position="618"/>
    </location>
</feature>
<keyword evidence="8 15" id="KW-0406">Ion transport</keyword>
<evidence type="ECO:0000256" key="12">
    <source>
        <dbReference type="ARBA" id="ARBA00023286"/>
    </source>
</evidence>
<evidence type="ECO:0000256" key="16">
    <source>
        <dbReference type="PIRSR" id="PIRSR037090-50"/>
    </source>
</evidence>
<dbReference type="InterPro" id="IPR001828">
    <property type="entry name" value="ANF_lig-bd_rcpt"/>
</dbReference>
<evidence type="ECO:0000256" key="14">
    <source>
        <dbReference type="ARBA" id="ARBA00049638"/>
    </source>
</evidence>
<dbReference type="SUPFAM" id="SSF53850">
    <property type="entry name" value="Periplasmic binding protein-like II"/>
    <property type="match status" value="1"/>
</dbReference>
<dbReference type="PANTHER" id="PTHR34836:SF1">
    <property type="entry name" value="OS09G0428600 PROTEIN"/>
    <property type="match status" value="1"/>
</dbReference>
<keyword evidence="6 18" id="KW-0732">Signal</keyword>
<organism evidence="20 21">
    <name type="scientific">Nelumbo nucifera</name>
    <name type="common">Sacred lotus</name>
    <dbReference type="NCBI Taxonomy" id="4432"/>
    <lineage>
        <taxon>Eukaryota</taxon>
        <taxon>Viridiplantae</taxon>
        <taxon>Streptophyta</taxon>
        <taxon>Embryophyta</taxon>
        <taxon>Tracheophyta</taxon>
        <taxon>Spermatophyta</taxon>
        <taxon>Magnoliopsida</taxon>
        <taxon>Proteales</taxon>
        <taxon>Nelumbonaceae</taxon>
        <taxon>Nelumbo</taxon>
    </lineage>
</organism>
<dbReference type="CDD" id="cd19990">
    <property type="entry name" value="PBP1_GABAb_receptor_plant"/>
    <property type="match status" value="1"/>
</dbReference>
<evidence type="ECO:0000256" key="18">
    <source>
        <dbReference type="SAM" id="SignalP"/>
    </source>
</evidence>
<evidence type="ECO:0000256" key="13">
    <source>
        <dbReference type="ARBA" id="ARBA00023303"/>
    </source>
</evidence>
<evidence type="ECO:0000256" key="17">
    <source>
        <dbReference type="SAM" id="Phobius"/>
    </source>
</evidence>
<dbReference type="PRINTS" id="PR00248">
    <property type="entry name" value="GPCRMGR"/>
</dbReference>
<evidence type="ECO:0000313" key="20">
    <source>
        <dbReference type="EMBL" id="DAD19311.1"/>
    </source>
</evidence>
<keyword evidence="7 17" id="KW-1133">Transmembrane helix</keyword>
<evidence type="ECO:0000256" key="9">
    <source>
        <dbReference type="ARBA" id="ARBA00023136"/>
    </source>
</evidence>
<comment type="caution">
    <text evidence="20">The sequence shown here is derived from an EMBL/GenBank/DDBJ whole genome shotgun (WGS) entry which is preliminary data.</text>
</comment>
<evidence type="ECO:0000256" key="2">
    <source>
        <dbReference type="ARBA" id="ARBA00008685"/>
    </source>
</evidence>
<accession>A0A822XJH6</accession>
<dbReference type="InterPro" id="IPR044440">
    <property type="entry name" value="GABAb_receptor_plant_PBP1"/>
</dbReference>
<evidence type="ECO:0000256" key="3">
    <source>
        <dbReference type="ARBA" id="ARBA00011095"/>
    </source>
</evidence>
<reference evidence="20 21" key="1">
    <citation type="journal article" date="2020" name="Mol. Biol. Evol.">
        <title>Distinct Expression and Methylation Patterns for Genes with Different Fates following a Single Whole-Genome Duplication in Flowering Plants.</title>
        <authorList>
            <person name="Shi T."/>
            <person name="Rahmani R.S."/>
            <person name="Gugger P.F."/>
            <person name="Wang M."/>
            <person name="Li H."/>
            <person name="Zhang Y."/>
            <person name="Li Z."/>
            <person name="Wang Q."/>
            <person name="Van de Peer Y."/>
            <person name="Marchal K."/>
            <person name="Chen J."/>
        </authorList>
    </citation>
    <scope>NUCLEOTIDE SEQUENCE [LARGE SCALE GENOMIC DNA]</scope>
    <source>
        <tissue evidence="20">Leaf</tissue>
    </source>
</reference>
<dbReference type="InterPro" id="IPR015683">
    <property type="entry name" value="Ionotropic_Glu_rcpt"/>
</dbReference>
<dbReference type="FunFam" id="3.40.50.2300:FF:000188">
    <property type="entry name" value="Glutamate receptor"/>
    <property type="match status" value="1"/>
</dbReference>
<evidence type="ECO:0000256" key="15">
    <source>
        <dbReference type="PIRNR" id="PIRNR037090"/>
    </source>
</evidence>
<keyword evidence="9 15" id="KW-0472">Membrane</keyword>
<dbReference type="GO" id="GO:0016020">
    <property type="term" value="C:membrane"/>
    <property type="evidence" value="ECO:0007669"/>
    <property type="project" value="UniProtKB-SubCell"/>
</dbReference>
<dbReference type="SUPFAM" id="SSF53822">
    <property type="entry name" value="Periplasmic binding protein-like I"/>
    <property type="match status" value="1"/>
</dbReference>
<dbReference type="CDD" id="cd13686">
    <property type="entry name" value="GluR_Plant"/>
    <property type="match status" value="1"/>
</dbReference>
<dbReference type="PANTHER" id="PTHR34836">
    <property type="entry name" value="OS06G0188250 PROTEIN"/>
    <property type="match status" value="1"/>
</dbReference>
<keyword evidence="13 15" id="KW-0407">Ion channel</keyword>
<dbReference type="InterPro" id="IPR028082">
    <property type="entry name" value="Peripla_BP_I"/>
</dbReference>
<comment type="subcellular location">
    <subcellularLocation>
        <location evidence="1">Membrane</location>
        <topology evidence="1">Multi-pass membrane protein</topology>
    </subcellularLocation>
</comment>
<evidence type="ECO:0000256" key="5">
    <source>
        <dbReference type="ARBA" id="ARBA00022692"/>
    </source>
</evidence>
<evidence type="ECO:0000256" key="11">
    <source>
        <dbReference type="ARBA" id="ARBA00023180"/>
    </source>
</evidence>
<dbReference type="Gene3D" id="3.40.50.2300">
    <property type="match status" value="3"/>
</dbReference>
<sequence length="930" mass="103029">MGNQLPLFLLVLSPCFLSSQFMVVASSQRSNVNSTTILFPVGVILDLETPMGKMAYSCISMAISDFYTVHSHYKTRLVLHPKDSKKDVVTAAFEALNLLKDAQVQAILGPQESIQAEFIADLGAKAHVPIISFSATNPSLYSRSPYFIGMIPNDSYQVKAIAAIVQAFGWNEVVTIHEDTDYGNGILPYLIDSFLDIDAQITHRSSIPVSATKDEINTELYKLMEMQKSVFVVHMSISLGPHFFQLVKDAGMMSEGYVWIITDGLSNLLDSLNQSVIDSMQGVLGIKLYVPPSEELDNLRSQWRKKFRRDNPITEDVELSVYGLLAYDAVWMLATAVESVGSMHHRMNKAKDLRRNSSCFSDHFIRTSKFGSRVRKAILGTSFKGLSGDIRLLHGQPQQFVFQILNVIGKGERDIGFWIPMYGISRELNSSSREGNKRDYSTSKDDLGTVIWPGDSRTIPKGWVVPKRGGKLRIGVPVKVGFNEFVKVERDPKTKETKVSGYCIEVFNSVMEALPYNVPYEFVPFENENGESAGSYDDLVNQVSDQKYDAALGDIPATANWSSNVDISQPFTNGGVSTIVPIVYEKNNILTLFKPMTWGLWFTWSSSFVFTGLLIFALGGGGDQHFSGNFAQQNIVATLSGLLFQEGEGNLRLSSMLILLAWFFELCLIGQTYISTLSSMLSAQQQYQPVSVSVNDLIANGDFVGYRNGSSVEGLLKQLGFGKAKLKVYNSPEEYNDALMRGSKNGGVAVIFDQIPYIKLFLNKYCGKYRMGAEIYGMDSFVYVFPRGSPLVADVSREILSMKGEKMAAIEKAWLGSPCPDTTTTTSSNPLTLEVFWVLFLVTGFIRLCAFIFSVLQRMCFNTPVVNNIGMGPHEQGLEETNIETSSSINECESSPNLSTPSKIIDNNALGMENCSPTKLDEQNAIGRCD</sequence>
<evidence type="ECO:0000259" key="19">
    <source>
        <dbReference type="SMART" id="SM00079"/>
    </source>
</evidence>
<comment type="subunit">
    <text evidence="3">May form heteromers.</text>
</comment>
<keyword evidence="16" id="KW-1015">Disulfide bond</keyword>
<comment type="function">
    <text evidence="14">Glutamate-gated receptor that probably acts as a non-selective cation channel. May be involved in light-signal transduction and calcium homeostasis via the regulation of calcium influx into cells.</text>
</comment>
<name>A0A822XJH6_NELNU</name>
<dbReference type="EMBL" id="DUZY01000001">
    <property type="protein sequence ID" value="DAD19311.1"/>
    <property type="molecule type" value="Genomic_DNA"/>
</dbReference>
<keyword evidence="4 15" id="KW-0813">Transport</keyword>
<feature type="signal peptide" evidence="18">
    <location>
        <begin position="1"/>
        <end position="27"/>
    </location>
</feature>
<dbReference type="Pfam" id="PF10613">
    <property type="entry name" value="Lig_chan-Glu_bd"/>
    <property type="match status" value="1"/>
</dbReference>
<dbReference type="InterPro" id="IPR017103">
    <property type="entry name" value="Iontropic_Glu_rcpt_pln"/>
</dbReference>
<keyword evidence="11" id="KW-0325">Glycoprotein</keyword>
<evidence type="ECO:0000256" key="8">
    <source>
        <dbReference type="ARBA" id="ARBA00023065"/>
    </source>
</evidence>
<feature type="transmembrane region" description="Helical" evidence="17">
    <location>
        <begin position="835"/>
        <end position="856"/>
    </location>
</feature>
<dbReference type="PIRSF" id="PIRSF037090">
    <property type="entry name" value="Iontro_Glu-like_rcpt_pln"/>
    <property type="match status" value="1"/>
</dbReference>
<dbReference type="InterPro" id="IPR019594">
    <property type="entry name" value="Glu/Gly-bd"/>
</dbReference>
<comment type="function">
    <text evidence="15">Glutamate-gated receptor that probably acts as non-selective cation channel.</text>
</comment>
<dbReference type="Pfam" id="PF01094">
    <property type="entry name" value="ANF_receptor"/>
    <property type="match status" value="1"/>
</dbReference>
<evidence type="ECO:0000256" key="4">
    <source>
        <dbReference type="ARBA" id="ARBA00022448"/>
    </source>
</evidence>
<gene>
    <name evidence="20" type="ORF">HUJ06_020774</name>
</gene>
<comment type="similarity">
    <text evidence="2 15">Belongs to the glutamate-gated ion channel (TC 1.A.10.1) family.</text>
</comment>
<evidence type="ECO:0000256" key="1">
    <source>
        <dbReference type="ARBA" id="ARBA00004141"/>
    </source>
</evidence>
<dbReference type="Pfam" id="PF00060">
    <property type="entry name" value="Lig_chan"/>
    <property type="match status" value="1"/>
</dbReference>
<dbReference type="SMART" id="SM00079">
    <property type="entry name" value="PBPe"/>
    <property type="match status" value="1"/>
</dbReference>
<dbReference type="GO" id="GO:0015276">
    <property type="term" value="F:ligand-gated monoatomic ion channel activity"/>
    <property type="evidence" value="ECO:0007669"/>
    <property type="project" value="InterPro"/>
</dbReference>
<evidence type="ECO:0000256" key="10">
    <source>
        <dbReference type="ARBA" id="ARBA00023170"/>
    </source>
</evidence>
<feature type="disulfide bond" evidence="16">
    <location>
        <begin position="766"/>
        <end position="819"/>
    </location>
</feature>
<dbReference type="Proteomes" id="UP000607653">
    <property type="component" value="Unassembled WGS sequence"/>
</dbReference>
<protein>
    <recommendedName>
        <fullName evidence="15">Glutamate receptor</fullName>
    </recommendedName>
</protein>
<dbReference type="InterPro" id="IPR000337">
    <property type="entry name" value="GPCR_3"/>
</dbReference>
<keyword evidence="12 15" id="KW-1071">Ligand-gated ion channel</keyword>
<feature type="chain" id="PRO_5032896891" description="Glutamate receptor" evidence="18">
    <location>
        <begin position="28"/>
        <end position="930"/>
    </location>
</feature>
<keyword evidence="5 17" id="KW-0812">Transmembrane</keyword>
<evidence type="ECO:0000256" key="7">
    <source>
        <dbReference type="ARBA" id="ARBA00022989"/>
    </source>
</evidence>